<feature type="domain" description="VOC" evidence="1">
    <location>
        <begin position="141"/>
        <end position="266"/>
    </location>
</feature>
<reference evidence="2" key="1">
    <citation type="journal article" date="2017" name="Tetrahedron">
        <title>Isolation, structure elucidation and biosynthesis of monomeric benzo[b]fluorene nenestatin from Micromonospora echinospora SCSIO 04089.</title>
        <authorList>
            <person name="Jiang X."/>
            <person name="Zhang Q."/>
            <person name="Zhu Y."/>
            <person name="Nie F."/>
            <person name="Wu Z."/>
            <person name="Yang C."/>
            <person name="Zhang L."/>
            <person name="Tian X."/>
            <person name="Zhang C."/>
        </authorList>
    </citation>
    <scope>NUCLEOTIDE SEQUENCE</scope>
    <source>
        <strain evidence="2">SCSIO 04089</strain>
    </source>
</reference>
<dbReference type="AlphaFoldDB" id="A0A2C9DJS1"/>
<dbReference type="PROSITE" id="PS51819">
    <property type="entry name" value="VOC"/>
    <property type="match status" value="1"/>
</dbReference>
<dbReference type="PANTHER" id="PTHR36503">
    <property type="entry name" value="BLR2520 PROTEIN"/>
    <property type="match status" value="1"/>
</dbReference>
<evidence type="ECO:0000313" key="2">
    <source>
        <dbReference type="EMBL" id="ARD70887.1"/>
    </source>
</evidence>
<dbReference type="PANTHER" id="PTHR36503:SF1">
    <property type="entry name" value="BLR2520 PROTEIN"/>
    <property type="match status" value="1"/>
</dbReference>
<dbReference type="EMBL" id="KY454837">
    <property type="protein sequence ID" value="ARD70887.1"/>
    <property type="molecule type" value="Genomic_DNA"/>
</dbReference>
<dbReference type="Pfam" id="PF00903">
    <property type="entry name" value="Glyoxalase"/>
    <property type="match status" value="2"/>
</dbReference>
<proteinExistence type="predicted"/>
<accession>A0A2C9DJS1</accession>
<dbReference type="InterPro" id="IPR029068">
    <property type="entry name" value="Glyas_Bleomycin-R_OHBP_Dase"/>
</dbReference>
<dbReference type="InterPro" id="IPR037523">
    <property type="entry name" value="VOC_core"/>
</dbReference>
<protein>
    <submittedName>
        <fullName evidence="2">Glyoxalase</fullName>
    </submittedName>
</protein>
<name>A0A2C9DJS1_MICEC</name>
<evidence type="ECO:0000259" key="1">
    <source>
        <dbReference type="PROSITE" id="PS51819"/>
    </source>
</evidence>
<organism evidence="2">
    <name type="scientific">Micromonospora echinospora</name>
    <name type="common">Micromonospora purpurea</name>
    <dbReference type="NCBI Taxonomy" id="1877"/>
    <lineage>
        <taxon>Bacteria</taxon>
        <taxon>Bacillati</taxon>
        <taxon>Actinomycetota</taxon>
        <taxon>Actinomycetes</taxon>
        <taxon>Micromonosporales</taxon>
        <taxon>Micromonosporaceae</taxon>
        <taxon>Micromonospora</taxon>
    </lineage>
</organism>
<dbReference type="SUPFAM" id="SSF54593">
    <property type="entry name" value="Glyoxalase/Bleomycin resistance protein/Dihydroxybiphenyl dioxygenase"/>
    <property type="match status" value="2"/>
</dbReference>
<dbReference type="InterPro" id="IPR004360">
    <property type="entry name" value="Glyas_Fos-R_dOase_dom"/>
</dbReference>
<sequence length="266" mass="27570">MLLPDVITIGATDPQAAHAFYKSVFLPTGVEHRDERVELDLHGVAQLAVCPSEALAAEANVEPKAPGYRGYVLTYIVDQPSEVRSILDAAAQHGASVLKPAKKAMFAGFSGVFQAPDGAVWKLASSEKKDTGPAQETPVPSEVGVLLGVADTKASTAFYQALGMTVDRDYGSKYIDFKPTSGGCRLGLMDGGMLAKDAGVKESGGAGFRAAAFERAAASRDEVDSLLAAVTPAGGHVAAAGAETSPGVYSGYFVDPDGFLWRATSA</sequence>
<dbReference type="Gene3D" id="3.10.180.10">
    <property type="entry name" value="2,3-Dihydroxybiphenyl 1,2-Dioxygenase, domain 1"/>
    <property type="match status" value="2"/>
</dbReference>